<proteinExistence type="predicted"/>
<organism evidence="4 5">
    <name type="scientific">Candidatus Desulfosporosinus infrequens</name>
    <dbReference type="NCBI Taxonomy" id="2043169"/>
    <lineage>
        <taxon>Bacteria</taxon>
        <taxon>Bacillati</taxon>
        <taxon>Bacillota</taxon>
        <taxon>Clostridia</taxon>
        <taxon>Eubacteriales</taxon>
        <taxon>Desulfitobacteriaceae</taxon>
        <taxon>Desulfosporosinus</taxon>
    </lineage>
</organism>
<feature type="domain" description="HTH tetR-type" evidence="3">
    <location>
        <begin position="9"/>
        <end position="69"/>
    </location>
</feature>
<dbReference type="SUPFAM" id="SSF46689">
    <property type="entry name" value="Homeodomain-like"/>
    <property type="match status" value="1"/>
</dbReference>
<dbReference type="Proteomes" id="UP000238916">
    <property type="component" value="Unassembled WGS sequence"/>
</dbReference>
<dbReference type="Pfam" id="PF00440">
    <property type="entry name" value="TetR_N"/>
    <property type="match status" value="1"/>
</dbReference>
<dbReference type="AlphaFoldDB" id="A0A2U3LPT7"/>
<keyword evidence="1 2" id="KW-0238">DNA-binding</keyword>
<dbReference type="InterPro" id="IPR023772">
    <property type="entry name" value="DNA-bd_HTH_TetR-type_CS"/>
</dbReference>
<sequence>MKLRDKQKAEVKSALVRAGEELFRTKGFMETTIEEITGTAGVARGTFYNYFQSKEDLALELFYETEELTTKQIDDFFETTPGTDNQIKALIASAVEWTLKRPELVLVTLLEKMKRGQTPEHPKGPLFRRMITEVFERGQIAGAVTRERPPQELASDIDGLYMVHMVRWYHYGEQYDLLSTILSAVNTYLTGALINQ</sequence>
<dbReference type="PRINTS" id="PR00455">
    <property type="entry name" value="HTHTETR"/>
</dbReference>
<dbReference type="PANTHER" id="PTHR43479">
    <property type="entry name" value="ACREF/ENVCD OPERON REPRESSOR-RELATED"/>
    <property type="match status" value="1"/>
</dbReference>
<dbReference type="InterPro" id="IPR050624">
    <property type="entry name" value="HTH-type_Tx_Regulator"/>
</dbReference>
<evidence type="ECO:0000256" key="1">
    <source>
        <dbReference type="ARBA" id="ARBA00023125"/>
    </source>
</evidence>
<evidence type="ECO:0000313" key="5">
    <source>
        <dbReference type="Proteomes" id="UP000238916"/>
    </source>
</evidence>
<reference evidence="5" key="1">
    <citation type="submission" date="2018-02" db="EMBL/GenBank/DDBJ databases">
        <authorList>
            <person name="Hausmann B."/>
        </authorList>
    </citation>
    <scope>NUCLEOTIDE SEQUENCE [LARGE SCALE GENOMIC DNA]</scope>
    <source>
        <strain evidence="5">Peat soil MAG SbF1</strain>
    </source>
</reference>
<dbReference type="InterPro" id="IPR009057">
    <property type="entry name" value="Homeodomain-like_sf"/>
</dbReference>
<accession>A0A2U3LPT7</accession>
<dbReference type="InterPro" id="IPR001647">
    <property type="entry name" value="HTH_TetR"/>
</dbReference>
<dbReference type="PANTHER" id="PTHR43479:SF11">
    <property type="entry name" value="ACREF_ENVCD OPERON REPRESSOR-RELATED"/>
    <property type="match status" value="1"/>
</dbReference>
<dbReference type="SUPFAM" id="SSF48498">
    <property type="entry name" value="Tetracyclin repressor-like, C-terminal domain"/>
    <property type="match status" value="1"/>
</dbReference>
<feature type="DNA-binding region" description="H-T-H motif" evidence="2">
    <location>
        <begin position="32"/>
        <end position="51"/>
    </location>
</feature>
<name>A0A2U3LPT7_9FIRM</name>
<dbReference type="InterPro" id="IPR036271">
    <property type="entry name" value="Tet_transcr_reg_TetR-rel_C_sf"/>
</dbReference>
<dbReference type="Gene3D" id="1.10.357.10">
    <property type="entry name" value="Tetracycline Repressor, domain 2"/>
    <property type="match status" value="1"/>
</dbReference>
<evidence type="ECO:0000313" key="4">
    <source>
        <dbReference type="EMBL" id="SPF53856.1"/>
    </source>
</evidence>
<dbReference type="PROSITE" id="PS50977">
    <property type="entry name" value="HTH_TETR_2"/>
    <property type="match status" value="1"/>
</dbReference>
<dbReference type="GO" id="GO:0003677">
    <property type="term" value="F:DNA binding"/>
    <property type="evidence" value="ECO:0007669"/>
    <property type="project" value="UniProtKB-UniRule"/>
</dbReference>
<gene>
    <name evidence="4" type="ORF">SBF1_7090008</name>
</gene>
<dbReference type="EMBL" id="OMOF01000678">
    <property type="protein sequence ID" value="SPF53856.1"/>
    <property type="molecule type" value="Genomic_DNA"/>
</dbReference>
<evidence type="ECO:0000256" key="2">
    <source>
        <dbReference type="PROSITE-ProRule" id="PRU00335"/>
    </source>
</evidence>
<evidence type="ECO:0000259" key="3">
    <source>
        <dbReference type="PROSITE" id="PS50977"/>
    </source>
</evidence>
<dbReference type="OrthoDB" id="268339at2"/>
<dbReference type="PROSITE" id="PS01081">
    <property type="entry name" value="HTH_TETR_1"/>
    <property type="match status" value="1"/>
</dbReference>
<protein>
    <submittedName>
        <fullName evidence="4">Transcriptional regulator</fullName>
    </submittedName>
</protein>